<feature type="signal peptide" evidence="7">
    <location>
        <begin position="1"/>
        <end position="22"/>
    </location>
</feature>
<keyword evidence="3 6" id="KW-1133">Transmembrane helix</keyword>
<evidence type="ECO:0000313" key="9">
    <source>
        <dbReference type="Proteomes" id="UP000245946"/>
    </source>
</evidence>
<evidence type="ECO:0000256" key="2">
    <source>
        <dbReference type="ARBA" id="ARBA00022692"/>
    </source>
</evidence>
<dbReference type="AlphaFoldDB" id="A0A316ZD64"/>
<keyword evidence="7" id="KW-0732">Signal</keyword>
<dbReference type="EMBL" id="KZ819288">
    <property type="protein sequence ID" value="PWN99471.1"/>
    <property type="molecule type" value="Genomic_DNA"/>
</dbReference>
<dbReference type="GeneID" id="37272660"/>
<feature type="transmembrane region" description="Helical" evidence="6">
    <location>
        <begin position="191"/>
        <end position="214"/>
    </location>
</feature>
<evidence type="ECO:0000256" key="6">
    <source>
        <dbReference type="SAM" id="Phobius"/>
    </source>
</evidence>
<evidence type="ECO:0000256" key="1">
    <source>
        <dbReference type="ARBA" id="ARBA00004167"/>
    </source>
</evidence>
<name>A0A316ZD64_9BASI</name>
<dbReference type="OrthoDB" id="2576541at2759"/>
<dbReference type="STRING" id="58919.A0A316ZD64"/>
<evidence type="ECO:0000256" key="3">
    <source>
        <dbReference type="ARBA" id="ARBA00022989"/>
    </source>
</evidence>
<proteinExistence type="predicted"/>
<dbReference type="RefSeq" id="XP_025599750.1">
    <property type="nucleotide sequence ID" value="XM_025745116.1"/>
</dbReference>
<feature type="region of interest" description="Disordered" evidence="5">
    <location>
        <begin position="351"/>
        <end position="408"/>
    </location>
</feature>
<gene>
    <name evidence="8" type="ORF">FA09DRAFT_359492</name>
</gene>
<keyword evidence="2 6" id="KW-0812">Transmembrane</keyword>
<reference evidence="8 9" key="1">
    <citation type="journal article" date="2018" name="Mol. Biol. Evol.">
        <title>Broad Genomic Sampling Reveals a Smut Pathogenic Ancestry of the Fungal Clade Ustilaginomycotina.</title>
        <authorList>
            <person name="Kijpornyongpan T."/>
            <person name="Mondo S.J."/>
            <person name="Barry K."/>
            <person name="Sandor L."/>
            <person name="Lee J."/>
            <person name="Lipzen A."/>
            <person name="Pangilinan J."/>
            <person name="LaButti K."/>
            <person name="Hainaut M."/>
            <person name="Henrissat B."/>
            <person name="Grigoriev I.V."/>
            <person name="Spatafora J.W."/>
            <person name="Aime M.C."/>
        </authorList>
    </citation>
    <scope>NUCLEOTIDE SEQUENCE [LARGE SCALE GENOMIC DNA]</scope>
    <source>
        <strain evidence="8 9">MCA 4186</strain>
    </source>
</reference>
<feature type="chain" id="PRO_5016377861" description="Mid2 domain-containing protein" evidence="7">
    <location>
        <begin position="23"/>
        <end position="408"/>
    </location>
</feature>
<dbReference type="GO" id="GO:0016020">
    <property type="term" value="C:membrane"/>
    <property type="evidence" value="ECO:0007669"/>
    <property type="project" value="UniProtKB-SubCell"/>
</dbReference>
<evidence type="ECO:0000256" key="7">
    <source>
        <dbReference type="SAM" id="SignalP"/>
    </source>
</evidence>
<feature type="compositionally biased region" description="Low complexity" evidence="5">
    <location>
        <begin position="60"/>
        <end position="77"/>
    </location>
</feature>
<accession>A0A316ZD64</accession>
<protein>
    <recommendedName>
        <fullName evidence="10">Mid2 domain-containing protein</fullName>
    </recommendedName>
</protein>
<dbReference type="GO" id="GO:0071944">
    <property type="term" value="C:cell periphery"/>
    <property type="evidence" value="ECO:0007669"/>
    <property type="project" value="UniProtKB-ARBA"/>
</dbReference>
<evidence type="ECO:0000256" key="4">
    <source>
        <dbReference type="ARBA" id="ARBA00023136"/>
    </source>
</evidence>
<dbReference type="InterPro" id="IPR051694">
    <property type="entry name" value="Immunoregulatory_rcpt-like"/>
</dbReference>
<evidence type="ECO:0008006" key="10">
    <source>
        <dbReference type="Google" id="ProtNLM"/>
    </source>
</evidence>
<dbReference type="PANTHER" id="PTHR15549">
    <property type="entry name" value="PAIRED IMMUNOGLOBULIN-LIKE TYPE 2 RECEPTOR"/>
    <property type="match status" value="1"/>
</dbReference>
<keyword evidence="9" id="KW-1185">Reference proteome</keyword>
<keyword evidence="4 6" id="KW-0472">Membrane</keyword>
<dbReference type="Proteomes" id="UP000245946">
    <property type="component" value="Unassembled WGS sequence"/>
</dbReference>
<organism evidence="8 9">
    <name type="scientific">Tilletiopsis washingtonensis</name>
    <dbReference type="NCBI Taxonomy" id="58919"/>
    <lineage>
        <taxon>Eukaryota</taxon>
        <taxon>Fungi</taxon>
        <taxon>Dikarya</taxon>
        <taxon>Basidiomycota</taxon>
        <taxon>Ustilaginomycotina</taxon>
        <taxon>Exobasidiomycetes</taxon>
        <taxon>Entylomatales</taxon>
        <taxon>Entylomatales incertae sedis</taxon>
        <taxon>Tilletiopsis</taxon>
    </lineage>
</organism>
<evidence type="ECO:0000313" key="8">
    <source>
        <dbReference type="EMBL" id="PWN99471.1"/>
    </source>
</evidence>
<feature type="region of interest" description="Disordered" evidence="5">
    <location>
        <begin position="40"/>
        <end position="77"/>
    </location>
</feature>
<sequence length="408" mass="40301">MHAHKLLHVTLLLAAAASLGAALEAPPARMERRIAPGHVRRAPAPAPTPQGFGGIFGPGASSTAGTDTASTAAPTTTSATVDTSASAAAASSSSAAAAASESSAAAASQSSASRASASSASAQAASASAASASSASAASAAASFSSAQAALLTSTNSAGQTLTLTSTVAAPEATSATATGSADGSGGGGHLPLIIGVSVVGGCAVLGALIFLWMKFGGKRFSDYQEDDADIKWPELKADGDSAAMQPLPARRTGGAGFDMGDDSDMGHDADGRSMHEYGAKARDSFTASNVALTTGGSMYGAGGAGMGYDDGYGHQQPTGYYDSQYGGAYGASGAAPQHYYSEQQHAGAYNESAYGDPNASSYHHSQPPHDGYSEQHVPSAYTPGSPPQASYGQQHAAPSAGMHNPYH</sequence>
<evidence type="ECO:0000256" key="5">
    <source>
        <dbReference type="SAM" id="MobiDB-lite"/>
    </source>
</evidence>
<comment type="subcellular location">
    <subcellularLocation>
        <location evidence="1">Membrane</location>
        <topology evidence="1">Single-pass membrane protein</topology>
    </subcellularLocation>
</comment>